<gene>
    <name evidence="2" type="ORF">BKA55DRAFT_532030</name>
</gene>
<dbReference type="EMBL" id="JAGMUX010000001">
    <property type="protein sequence ID" value="KAH7269377.1"/>
    <property type="molecule type" value="Genomic_DNA"/>
</dbReference>
<feature type="compositionally biased region" description="Polar residues" evidence="1">
    <location>
        <begin position="37"/>
        <end position="66"/>
    </location>
</feature>
<evidence type="ECO:0000256" key="1">
    <source>
        <dbReference type="SAM" id="MobiDB-lite"/>
    </source>
</evidence>
<feature type="compositionally biased region" description="Low complexity" evidence="1">
    <location>
        <begin position="18"/>
        <end position="29"/>
    </location>
</feature>
<evidence type="ECO:0000313" key="2">
    <source>
        <dbReference type="EMBL" id="KAH7269377.1"/>
    </source>
</evidence>
<feature type="compositionally biased region" description="Polar residues" evidence="1">
    <location>
        <begin position="181"/>
        <end position="190"/>
    </location>
</feature>
<feature type="compositionally biased region" description="Polar residues" evidence="1">
    <location>
        <begin position="133"/>
        <end position="143"/>
    </location>
</feature>
<name>A0A9P9R863_FUSRE</name>
<comment type="caution">
    <text evidence="2">The sequence shown here is derived from an EMBL/GenBank/DDBJ whole genome shotgun (WGS) entry which is preliminary data.</text>
</comment>
<evidence type="ECO:0000313" key="3">
    <source>
        <dbReference type="Proteomes" id="UP000720189"/>
    </source>
</evidence>
<dbReference type="GeneID" id="70219241"/>
<dbReference type="AlphaFoldDB" id="A0A9P9R863"/>
<protein>
    <submittedName>
        <fullName evidence="2">Uncharacterized protein</fullName>
    </submittedName>
</protein>
<dbReference type="RefSeq" id="XP_046056145.1">
    <property type="nucleotide sequence ID" value="XM_046189287.1"/>
</dbReference>
<sequence>MAHFISSFRSQMKSGNRMSDMSSDSKLSSTFDKESDTSSAYSDYSEFQDSSSTYAGNSTDSTTVQVNFDHWGERDDHALTSTLQRPPFSPRVVAEHQRRSKSPIMDLKARRSSADSIRAVWGSPERHSRRSSEFQSSHQSNDTAETRSSRRYVPTTLEDTRPRVTPVHRTRSVTEARRDATSTAGTRPTA</sequence>
<feature type="region of interest" description="Disordered" evidence="1">
    <location>
        <begin position="1"/>
        <end position="190"/>
    </location>
</feature>
<dbReference type="OrthoDB" id="5092412at2759"/>
<organism evidence="2 3">
    <name type="scientific">Fusarium redolens</name>
    <dbReference type="NCBI Taxonomy" id="48865"/>
    <lineage>
        <taxon>Eukaryota</taxon>
        <taxon>Fungi</taxon>
        <taxon>Dikarya</taxon>
        <taxon>Ascomycota</taxon>
        <taxon>Pezizomycotina</taxon>
        <taxon>Sordariomycetes</taxon>
        <taxon>Hypocreomycetidae</taxon>
        <taxon>Hypocreales</taxon>
        <taxon>Nectriaceae</taxon>
        <taxon>Fusarium</taxon>
        <taxon>Fusarium redolens species complex</taxon>
    </lineage>
</organism>
<accession>A0A9P9R863</accession>
<keyword evidence="3" id="KW-1185">Reference proteome</keyword>
<dbReference type="Proteomes" id="UP000720189">
    <property type="component" value="Unassembled WGS sequence"/>
</dbReference>
<reference evidence="2" key="1">
    <citation type="journal article" date="2021" name="Nat. Commun.">
        <title>Genetic determinants of endophytism in the Arabidopsis root mycobiome.</title>
        <authorList>
            <person name="Mesny F."/>
            <person name="Miyauchi S."/>
            <person name="Thiergart T."/>
            <person name="Pickel B."/>
            <person name="Atanasova L."/>
            <person name="Karlsson M."/>
            <person name="Huettel B."/>
            <person name="Barry K.W."/>
            <person name="Haridas S."/>
            <person name="Chen C."/>
            <person name="Bauer D."/>
            <person name="Andreopoulos W."/>
            <person name="Pangilinan J."/>
            <person name="LaButti K."/>
            <person name="Riley R."/>
            <person name="Lipzen A."/>
            <person name="Clum A."/>
            <person name="Drula E."/>
            <person name="Henrissat B."/>
            <person name="Kohler A."/>
            <person name="Grigoriev I.V."/>
            <person name="Martin F.M."/>
            <person name="Hacquard S."/>
        </authorList>
    </citation>
    <scope>NUCLEOTIDE SEQUENCE</scope>
    <source>
        <strain evidence="2">MPI-CAGE-AT-0023</strain>
    </source>
</reference>
<feature type="compositionally biased region" description="Polar residues" evidence="1">
    <location>
        <begin position="7"/>
        <end position="17"/>
    </location>
</feature>
<proteinExistence type="predicted"/>